<dbReference type="OrthoDB" id="29661at2759"/>
<comment type="similarity">
    <text evidence="2">Belongs to the peptidase A22B family.</text>
</comment>
<dbReference type="Proteomes" id="UP000001640">
    <property type="component" value="Chromosome 1"/>
</dbReference>
<keyword evidence="10" id="KW-1185">Reference proteome</keyword>
<organism evidence="9 10">
    <name type="scientific">Naumovozyma castellii</name>
    <name type="common">Yeast</name>
    <name type="synonym">Saccharomyces castellii</name>
    <dbReference type="NCBI Taxonomy" id="27288"/>
    <lineage>
        <taxon>Eukaryota</taxon>
        <taxon>Fungi</taxon>
        <taxon>Dikarya</taxon>
        <taxon>Ascomycota</taxon>
        <taxon>Saccharomycotina</taxon>
        <taxon>Saccharomycetes</taxon>
        <taxon>Saccharomycetales</taxon>
        <taxon>Saccharomycetaceae</taxon>
        <taxon>Naumovozyma</taxon>
    </lineage>
</organism>
<dbReference type="FunCoup" id="G0V787">
    <property type="interactions" value="17"/>
</dbReference>
<keyword evidence="7 8" id="KW-0472">Membrane</keyword>
<evidence type="ECO:0000256" key="1">
    <source>
        <dbReference type="ARBA" id="ARBA00004477"/>
    </source>
</evidence>
<evidence type="ECO:0000313" key="10">
    <source>
        <dbReference type="Proteomes" id="UP000001640"/>
    </source>
</evidence>
<evidence type="ECO:0000256" key="7">
    <source>
        <dbReference type="ARBA" id="ARBA00023136"/>
    </source>
</evidence>
<dbReference type="GO" id="GO:0098554">
    <property type="term" value="C:cytoplasmic side of endoplasmic reticulum membrane"/>
    <property type="evidence" value="ECO:0007669"/>
    <property type="project" value="TreeGrafter"/>
</dbReference>
<evidence type="ECO:0000256" key="6">
    <source>
        <dbReference type="ARBA" id="ARBA00022989"/>
    </source>
</evidence>
<evidence type="ECO:0000256" key="3">
    <source>
        <dbReference type="ARBA" id="ARBA00022692"/>
    </source>
</evidence>
<dbReference type="PANTHER" id="PTHR12174:SF23">
    <property type="entry name" value="MINOR HISTOCOMPATIBILITY ANTIGEN H13"/>
    <property type="match status" value="1"/>
</dbReference>
<accession>G0V787</accession>
<comment type="subcellular location">
    <subcellularLocation>
        <location evidence="1">Endoplasmic reticulum membrane</location>
        <topology evidence="1">Multi-pass membrane protein</topology>
    </subcellularLocation>
</comment>
<feature type="transmembrane region" description="Helical" evidence="8">
    <location>
        <begin position="415"/>
        <end position="440"/>
    </location>
</feature>
<gene>
    <name evidence="9" type="primary">NCAS0A07770</name>
    <name evidence="9" type="ordered locus">NCAS_0A07770</name>
</gene>
<keyword evidence="3 8" id="KW-0812">Transmembrane</keyword>
<feature type="transmembrane region" description="Helical" evidence="8">
    <location>
        <begin position="374"/>
        <end position="394"/>
    </location>
</feature>
<dbReference type="KEGG" id="ncs:NCAS_0A07770"/>
<sequence>MSKYSPYNNTYISGIFSRVLKYTDNRREAPIAKHNATLEKISELQEIFGKLNDAIAQKRPRRYYNIVETISKRTGHYLVGKMKSESSLIPFVFFIIIATSTIILGCFMSVQSIPATALPPTDQHSLFDQTDLTIDQEHEIMVVKEKNGKKEVLPLKEKKEKDSDLLEISEKYIIIIPVFCTFGLLSLYFLLSQTNLSFLLDRFLQFFHVVAGLSSTTTGVQVCSYVISSIIRNVCHWTHTKSSKILPTYRLTLSKSDKNFSRTVLVKDEVGGIKFSWVTILSTVCSCLLTVAFYLYPTNWLVTNLVGINLALNHIITIQLKNLRTGVFILIALFLYDIFFVFGSNIMLTVATQIKLPAKVSLPIYFDTAQNDFEYAFLGLGDIALPAVFISLCYKFDIWKWHYDHPRSEFHLLRWCYVGKYFITAMVSYVSALLTCLVFLVKSGRAQPALLYIVPYLLTSIIGLAWYEGELKQFWTFRYNVIEIDAEKGQISPDTGNLYYSGLGDGIEYLGEHFIVDEALDYDDDDADEAFDDEGDDDDFEKDMNIGTGTTFMEELQLAVDEGNDFDDPDFIYRSGDDA</sequence>
<name>G0V787_NAUCA</name>
<dbReference type="PANTHER" id="PTHR12174">
    <property type="entry name" value="SIGNAL PEPTIDE PEPTIDASE"/>
    <property type="match status" value="1"/>
</dbReference>
<dbReference type="OMA" id="FIAMCYK"/>
<dbReference type="MEROPS" id="A22.008"/>
<dbReference type="STRING" id="1064592.G0V787"/>
<dbReference type="InterPro" id="IPR006639">
    <property type="entry name" value="Preselin/SPP"/>
</dbReference>
<dbReference type="HOGENOM" id="CLU_023799_3_0_1"/>
<dbReference type="GO" id="GO:0033619">
    <property type="term" value="P:membrane protein proteolysis"/>
    <property type="evidence" value="ECO:0007669"/>
    <property type="project" value="TreeGrafter"/>
</dbReference>
<protein>
    <submittedName>
        <fullName evidence="9">Uncharacterized protein</fullName>
    </submittedName>
</protein>
<evidence type="ECO:0000256" key="5">
    <source>
        <dbReference type="ARBA" id="ARBA00022824"/>
    </source>
</evidence>
<dbReference type="GO" id="GO:1990578">
    <property type="term" value="C:perinuclear endoplasmic reticulum membrane"/>
    <property type="evidence" value="ECO:0007669"/>
    <property type="project" value="EnsemblFungi"/>
</dbReference>
<dbReference type="GO" id="GO:0042500">
    <property type="term" value="F:aspartic endopeptidase activity, intramembrane cleaving"/>
    <property type="evidence" value="ECO:0007669"/>
    <property type="project" value="EnsemblFungi"/>
</dbReference>
<reference key="2">
    <citation type="submission" date="2011-08" db="EMBL/GenBank/DDBJ databases">
        <title>Genome sequence of Naumovozyma castellii.</title>
        <authorList>
            <person name="Gordon J.L."/>
            <person name="Armisen D."/>
            <person name="Proux-Wera E."/>
            <person name="OhEigeartaigh S.S."/>
            <person name="Byrne K.P."/>
            <person name="Wolfe K.H."/>
        </authorList>
    </citation>
    <scope>NUCLEOTIDE SEQUENCE</scope>
    <source>
        <strain>Type strain:CBS 4309</strain>
    </source>
</reference>
<dbReference type="GO" id="GO:0009267">
    <property type="term" value="P:cellular response to starvation"/>
    <property type="evidence" value="ECO:0007669"/>
    <property type="project" value="EnsemblFungi"/>
</dbReference>
<dbReference type="GO" id="GO:0098553">
    <property type="term" value="C:lumenal side of endoplasmic reticulum membrane"/>
    <property type="evidence" value="ECO:0007669"/>
    <property type="project" value="TreeGrafter"/>
</dbReference>
<dbReference type="InterPro" id="IPR007369">
    <property type="entry name" value="Peptidase_A22B_SPP"/>
</dbReference>
<evidence type="ECO:0000256" key="4">
    <source>
        <dbReference type="ARBA" id="ARBA00022801"/>
    </source>
</evidence>
<dbReference type="AlphaFoldDB" id="G0V787"/>
<dbReference type="eggNOG" id="KOG2443">
    <property type="taxonomic scope" value="Eukaryota"/>
</dbReference>
<feature type="transmembrane region" description="Helical" evidence="8">
    <location>
        <begin position="275"/>
        <end position="295"/>
    </location>
</feature>
<dbReference type="SMART" id="SM00730">
    <property type="entry name" value="PSN"/>
    <property type="match status" value="1"/>
</dbReference>
<dbReference type="GO" id="GO:0051603">
    <property type="term" value="P:proteolysis involved in protein catabolic process"/>
    <property type="evidence" value="ECO:0007669"/>
    <property type="project" value="EnsemblFungi"/>
</dbReference>
<dbReference type="RefSeq" id="XP_003673716.1">
    <property type="nucleotide sequence ID" value="XM_003673668.1"/>
</dbReference>
<dbReference type="GO" id="GO:0006465">
    <property type="term" value="P:signal peptide processing"/>
    <property type="evidence" value="ECO:0007669"/>
    <property type="project" value="TreeGrafter"/>
</dbReference>
<keyword evidence="5" id="KW-0256">Endoplasmic reticulum</keyword>
<keyword evidence="6 8" id="KW-1133">Transmembrane helix</keyword>
<evidence type="ECO:0000256" key="2">
    <source>
        <dbReference type="ARBA" id="ARBA00006859"/>
    </source>
</evidence>
<proteinExistence type="inferred from homology"/>
<feature type="transmembrane region" description="Helical" evidence="8">
    <location>
        <begin position="327"/>
        <end position="354"/>
    </location>
</feature>
<dbReference type="Pfam" id="PF04258">
    <property type="entry name" value="Peptidase_A22B"/>
    <property type="match status" value="1"/>
</dbReference>
<keyword evidence="4" id="KW-0378">Hydrolase</keyword>
<feature type="transmembrane region" description="Helical" evidence="8">
    <location>
        <begin position="446"/>
        <end position="467"/>
    </location>
</feature>
<evidence type="ECO:0000256" key="8">
    <source>
        <dbReference type="SAM" id="Phobius"/>
    </source>
</evidence>
<dbReference type="EMBL" id="HE576752">
    <property type="protein sequence ID" value="CCC67335.1"/>
    <property type="molecule type" value="Genomic_DNA"/>
</dbReference>
<reference evidence="9 10" key="1">
    <citation type="journal article" date="2011" name="Proc. Natl. Acad. Sci. U.S.A.">
        <title>Evolutionary erosion of yeast sex chromosomes by mating-type switching accidents.</title>
        <authorList>
            <person name="Gordon J.L."/>
            <person name="Armisen D."/>
            <person name="Proux-Wera E."/>
            <person name="Oheigeartaigh S.S."/>
            <person name="Byrne K.P."/>
            <person name="Wolfe K.H."/>
        </authorList>
    </citation>
    <scope>NUCLEOTIDE SEQUENCE [LARGE SCALE GENOMIC DNA]</scope>
    <source>
        <strain evidence="10">ATCC 76901 / BCRC 22586 / CBS 4309 / NBRC 1992 / NRRL Y-12630</strain>
    </source>
</reference>
<dbReference type="InParanoid" id="G0V787"/>
<evidence type="ECO:0000313" key="9">
    <source>
        <dbReference type="EMBL" id="CCC67335.1"/>
    </source>
</evidence>
<feature type="transmembrane region" description="Helical" evidence="8">
    <location>
        <begin position="88"/>
        <end position="110"/>
    </location>
</feature>
<feature type="transmembrane region" description="Helical" evidence="8">
    <location>
        <begin position="172"/>
        <end position="191"/>
    </location>
</feature>
<dbReference type="GeneID" id="96900814"/>